<evidence type="ECO:0000313" key="2">
    <source>
        <dbReference type="Proteomes" id="UP000198727"/>
    </source>
</evidence>
<dbReference type="Proteomes" id="UP000198727">
    <property type="component" value="Unassembled WGS sequence"/>
</dbReference>
<accession>A0A1I5R886</accession>
<reference evidence="2" key="1">
    <citation type="submission" date="2016-10" db="EMBL/GenBank/DDBJ databases">
        <authorList>
            <person name="Varghese N."/>
            <person name="Submissions S."/>
        </authorList>
    </citation>
    <scope>NUCLEOTIDE SEQUENCE [LARGE SCALE GENOMIC DNA]</scope>
    <source>
        <strain evidence="2">CGMCC 4.5579</strain>
    </source>
</reference>
<dbReference type="AlphaFoldDB" id="A0A1I5R886"/>
<evidence type="ECO:0008006" key="3">
    <source>
        <dbReference type="Google" id="ProtNLM"/>
    </source>
</evidence>
<evidence type="ECO:0000313" key="1">
    <source>
        <dbReference type="EMBL" id="SFP54744.1"/>
    </source>
</evidence>
<sequence>MDNIHPLLWQAAGPVLDAVPERPSVLDLYCPGVTDAQIREIRPSAATGPDVGGDLADEVTEHLRWADMVERLGFGTHGELNETGRWVVSLMLRGPLRVVVSGVHVADGRIDIRAYGDEDAGVLWSRHPDGSCVVAGARFEEMAGRIAGFLPGCPDGTHPPVRVRADEYGDVLPTHRAAAELVRRFLVRPRTATALVDLTAFGVLCAEFPDQPVVVVDNDLGRHVVALTAGSVTGAPELLLVGSGGDGLAEWIDASFAEARAMAEAQAPPG</sequence>
<dbReference type="OrthoDB" id="3632905at2"/>
<dbReference type="RefSeq" id="WP_092529579.1">
    <property type="nucleotide sequence ID" value="NZ_FOWW01000002.1"/>
</dbReference>
<organism evidence="1 2">
    <name type="scientific">Amycolatopsis arida</name>
    <dbReference type="NCBI Taxonomy" id="587909"/>
    <lineage>
        <taxon>Bacteria</taxon>
        <taxon>Bacillati</taxon>
        <taxon>Actinomycetota</taxon>
        <taxon>Actinomycetes</taxon>
        <taxon>Pseudonocardiales</taxon>
        <taxon>Pseudonocardiaceae</taxon>
        <taxon>Amycolatopsis</taxon>
    </lineage>
</organism>
<keyword evidence="2" id="KW-1185">Reference proteome</keyword>
<name>A0A1I5R886_9PSEU</name>
<dbReference type="EMBL" id="FOWW01000002">
    <property type="protein sequence ID" value="SFP54744.1"/>
    <property type="molecule type" value="Genomic_DNA"/>
</dbReference>
<gene>
    <name evidence="1" type="ORF">SAMN05421810_102920</name>
</gene>
<protein>
    <recommendedName>
        <fullName evidence="3">EspG family protein</fullName>
    </recommendedName>
</protein>
<proteinExistence type="predicted"/>
<dbReference type="STRING" id="587909.SAMN05421810_102920"/>